<dbReference type="PANTHER" id="PTHR32125">
    <property type="entry name" value="2-C-METHYL-D-ERYTHRITOL 4-PHOSPHATE CYTIDYLYLTRANSFERASE, CHLOROPLASTIC"/>
    <property type="match status" value="1"/>
</dbReference>
<comment type="function">
    <text evidence="4">Catalyzes the formation of 4-diphosphocytidyl-2-C-methyl-D-erythritol from CTP and 2-C-methyl-D-erythritol 4-phosphate (MEP).</text>
</comment>
<dbReference type="PANTHER" id="PTHR32125:SF4">
    <property type="entry name" value="2-C-METHYL-D-ERYTHRITOL 4-PHOSPHATE CYTIDYLYLTRANSFERASE, CHLOROPLASTIC"/>
    <property type="match status" value="1"/>
</dbReference>
<dbReference type="Gene3D" id="3.90.550.10">
    <property type="entry name" value="Spore Coat Polysaccharide Biosynthesis Protein SpsA, Chain A"/>
    <property type="match status" value="1"/>
</dbReference>
<dbReference type="KEGG" id="ibu:IB211_01610"/>
<feature type="site" description="Transition state stabilizer" evidence="4">
    <location>
        <position position="30"/>
    </location>
</feature>
<keyword evidence="1 4" id="KW-0808">Transferase</keyword>
<evidence type="ECO:0000256" key="3">
    <source>
        <dbReference type="ARBA" id="ARBA00023229"/>
    </source>
</evidence>
<protein>
    <recommendedName>
        <fullName evidence="4">2-C-methyl-D-erythritol 4-phosphate cytidylyltransferase</fullName>
        <ecNumber evidence="4">2.7.7.60</ecNumber>
    </recommendedName>
    <alternativeName>
        <fullName evidence="4">4-diphosphocytidyl-2C-methyl-D-erythritol synthase</fullName>
    </alternativeName>
    <alternativeName>
        <fullName evidence="4">MEP cytidylyltransferase</fullName>
        <shortName evidence="4">MCT</shortName>
    </alternativeName>
</protein>
<evidence type="ECO:0000313" key="5">
    <source>
        <dbReference type="EMBL" id="ALP94001.1"/>
    </source>
</evidence>
<dbReference type="eggNOG" id="COG1211">
    <property type="taxonomic scope" value="Bacteria"/>
</dbReference>
<feature type="site" description="Transition state stabilizer" evidence="4">
    <location>
        <position position="36"/>
    </location>
</feature>
<dbReference type="PATRIC" id="fig|1297617.4.peg.1651"/>
<reference evidence="6" key="2">
    <citation type="submission" date="2015-04" db="EMBL/GenBank/DDBJ databases">
        <title>A butyrogenic pathway from the amino acid lysine in a human gut commensal.</title>
        <authorList>
            <person name="de Vos W.M."/>
            <person name="Bui N.T.P."/>
            <person name="Plugge C.M."/>
            <person name="Ritari J."/>
        </authorList>
    </citation>
    <scope>NUCLEOTIDE SEQUENCE [LARGE SCALE GENOMIC DNA]</scope>
    <source>
        <strain evidence="6">AF211</strain>
    </source>
</reference>
<sequence>MAPIFDRLRRRRADMPFCTAVVPAAGSSTRMEGQDKILLTLGDYPVLVRTLQALEACTRIQEIVVVTREDIIVPVSQLCRDFALEKVTHIVTGGATRTQSVLNGIREASPQAGLIAIHDGARPFVTQEVLEEVIDRAAQCGAAAPAVPVTDTVKRAMNGIVEETVDRDTLFAVQTPQVFEASLIKAALQRAVEEGVTLTDDCAAVERLGMKVALTRGDRANIKLTTPTDLDLGLGILNGRGEFV</sequence>
<dbReference type="UniPathway" id="UPA00056">
    <property type="reaction ID" value="UER00093"/>
</dbReference>
<proteinExistence type="inferred from homology"/>
<comment type="pathway">
    <text evidence="4">Isoprenoid biosynthesis; isopentenyl diphosphate biosynthesis via DXP pathway; isopentenyl diphosphate from 1-deoxy-D-xylulose 5-phosphate: step 2/6.</text>
</comment>
<name>A0A0S2W3U7_9FIRM</name>
<reference evidence="5 6" key="1">
    <citation type="journal article" date="2015" name="Nat. Commun.">
        <title>Production of butyrate from lysine and the Amadori product fructoselysine by a human gut commensal.</title>
        <authorList>
            <person name="Bui T.P."/>
            <person name="Ritari J."/>
            <person name="Boeren S."/>
            <person name="de Waard P."/>
            <person name="Plugge C.M."/>
            <person name="de Vos W.M."/>
        </authorList>
    </citation>
    <scope>NUCLEOTIDE SEQUENCE [LARGE SCALE GENOMIC DNA]</scope>
    <source>
        <strain evidence="5 6">AF211</strain>
    </source>
</reference>
<dbReference type="Pfam" id="PF01128">
    <property type="entry name" value="IspD"/>
    <property type="match status" value="1"/>
</dbReference>
<gene>
    <name evidence="4" type="primary">ispD</name>
    <name evidence="5" type="ORF">IB211_01610</name>
</gene>
<dbReference type="GO" id="GO:0019288">
    <property type="term" value="P:isopentenyl diphosphate biosynthetic process, methylerythritol 4-phosphate pathway"/>
    <property type="evidence" value="ECO:0007669"/>
    <property type="project" value="UniProtKB-UniRule"/>
</dbReference>
<evidence type="ECO:0000256" key="2">
    <source>
        <dbReference type="ARBA" id="ARBA00022695"/>
    </source>
</evidence>
<comment type="catalytic activity">
    <reaction evidence="4">
        <text>2-C-methyl-D-erythritol 4-phosphate + CTP + H(+) = 4-CDP-2-C-methyl-D-erythritol + diphosphate</text>
        <dbReference type="Rhea" id="RHEA:13429"/>
        <dbReference type="ChEBI" id="CHEBI:15378"/>
        <dbReference type="ChEBI" id="CHEBI:33019"/>
        <dbReference type="ChEBI" id="CHEBI:37563"/>
        <dbReference type="ChEBI" id="CHEBI:57823"/>
        <dbReference type="ChEBI" id="CHEBI:58262"/>
        <dbReference type="EC" id="2.7.7.60"/>
    </reaction>
</comment>
<dbReference type="InterPro" id="IPR001228">
    <property type="entry name" value="IspD"/>
</dbReference>
<dbReference type="InterPro" id="IPR034683">
    <property type="entry name" value="IspD/TarI"/>
</dbReference>
<evidence type="ECO:0000256" key="1">
    <source>
        <dbReference type="ARBA" id="ARBA00022679"/>
    </source>
</evidence>
<dbReference type="InterPro" id="IPR029044">
    <property type="entry name" value="Nucleotide-diphossugar_trans"/>
</dbReference>
<dbReference type="Proteomes" id="UP000064844">
    <property type="component" value="Chromosome"/>
</dbReference>
<organism evidence="5 6">
    <name type="scientific">Intestinimonas butyriciproducens</name>
    <dbReference type="NCBI Taxonomy" id="1297617"/>
    <lineage>
        <taxon>Bacteria</taxon>
        <taxon>Bacillati</taxon>
        <taxon>Bacillota</taxon>
        <taxon>Clostridia</taxon>
        <taxon>Eubacteriales</taxon>
        <taxon>Intestinimonas</taxon>
    </lineage>
</organism>
<feature type="site" description="Positions MEP for the nucleophilic attack" evidence="4">
    <location>
        <position position="223"/>
    </location>
</feature>
<dbReference type="InterPro" id="IPR050088">
    <property type="entry name" value="IspD/TarI_cytidylyltransf_bact"/>
</dbReference>
<dbReference type="GO" id="GO:0050518">
    <property type="term" value="F:2-C-methyl-D-erythritol 4-phosphate cytidylyltransferase activity"/>
    <property type="evidence" value="ECO:0007669"/>
    <property type="project" value="UniProtKB-UniRule"/>
</dbReference>
<evidence type="ECO:0000313" key="6">
    <source>
        <dbReference type="Proteomes" id="UP000064844"/>
    </source>
</evidence>
<dbReference type="NCBIfam" id="TIGR00453">
    <property type="entry name" value="ispD"/>
    <property type="match status" value="1"/>
</dbReference>
<keyword evidence="3 4" id="KW-0414">Isoprene biosynthesis</keyword>
<dbReference type="FunFam" id="3.90.550.10:FF:000003">
    <property type="entry name" value="2-C-methyl-D-erythritol 4-phosphate cytidylyltransferase"/>
    <property type="match status" value="1"/>
</dbReference>
<keyword evidence="6" id="KW-1185">Reference proteome</keyword>
<dbReference type="SUPFAM" id="SSF53448">
    <property type="entry name" value="Nucleotide-diphospho-sugar transferases"/>
    <property type="match status" value="1"/>
</dbReference>
<accession>A0A0S2W3U7</accession>
<keyword evidence="2 4" id="KW-0548">Nucleotidyltransferase</keyword>
<dbReference type="STRING" id="1297617.IB211_01610"/>
<dbReference type="EC" id="2.7.7.60" evidence="4"/>
<dbReference type="RefSeq" id="WP_058117688.1">
    <property type="nucleotide sequence ID" value="NZ_CP011307.1"/>
</dbReference>
<dbReference type="CDD" id="cd02516">
    <property type="entry name" value="CDP-ME_synthetase"/>
    <property type="match status" value="1"/>
</dbReference>
<feature type="site" description="Positions MEP for the nucleophilic attack" evidence="4">
    <location>
        <position position="167"/>
    </location>
</feature>
<dbReference type="EMBL" id="CP011307">
    <property type="protein sequence ID" value="ALP94001.1"/>
    <property type="molecule type" value="Genomic_DNA"/>
</dbReference>
<dbReference type="AlphaFoldDB" id="A0A0S2W3U7"/>
<evidence type="ECO:0000256" key="4">
    <source>
        <dbReference type="HAMAP-Rule" id="MF_00108"/>
    </source>
</evidence>
<comment type="similarity">
    <text evidence="4">Belongs to the IspD/TarI cytidylyltransferase family. IspD subfamily.</text>
</comment>
<dbReference type="HAMAP" id="MF_00108">
    <property type="entry name" value="IspD"/>
    <property type="match status" value="1"/>
</dbReference>